<gene>
    <name evidence="2" type="ORF">IAR55_003122</name>
</gene>
<feature type="region of interest" description="Disordered" evidence="1">
    <location>
        <begin position="418"/>
        <end position="439"/>
    </location>
</feature>
<evidence type="ECO:0000313" key="2">
    <source>
        <dbReference type="EMBL" id="KAK8858891.1"/>
    </source>
</evidence>
<feature type="compositionally biased region" description="Polar residues" evidence="1">
    <location>
        <begin position="92"/>
        <end position="104"/>
    </location>
</feature>
<dbReference type="GeneID" id="92180380"/>
<comment type="caution">
    <text evidence="2">The sequence shown here is derived from an EMBL/GenBank/DDBJ whole genome shotgun (WGS) entry which is preliminary data.</text>
</comment>
<organism evidence="2 3">
    <name type="scientific">Kwoniella newhampshirensis</name>
    <dbReference type="NCBI Taxonomy" id="1651941"/>
    <lineage>
        <taxon>Eukaryota</taxon>
        <taxon>Fungi</taxon>
        <taxon>Dikarya</taxon>
        <taxon>Basidiomycota</taxon>
        <taxon>Agaricomycotina</taxon>
        <taxon>Tremellomycetes</taxon>
        <taxon>Tremellales</taxon>
        <taxon>Cryptococcaceae</taxon>
        <taxon>Kwoniella</taxon>
    </lineage>
</organism>
<feature type="compositionally biased region" description="Polar residues" evidence="1">
    <location>
        <begin position="182"/>
        <end position="194"/>
    </location>
</feature>
<dbReference type="EMBL" id="JBCAWK010000005">
    <property type="protein sequence ID" value="KAK8858891.1"/>
    <property type="molecule type" value="Genomic_DNA"/>
</dbReference>
<name>A0AAW0Z0K8_9TREE</name>
<sequence>MSHNAPDGAEGFPHTQTRGRQTPDVIRPVVSDLFDRALTDQPSSATEQIVGWMDTSDQIREAVSTSARMTPYMYVPSIATNDPSPHADQSAGYLSTSGSPSGGQSFYFRSEDGEKYGPSVVHSQKGFHNHTTETPFGRLFSSSISPSASSNDFNKPEVIPHYANPAFLTVPGTMEHNGGLPTASSETNPNPNRGPQSSYSDPSLSPSPAMDTTAIRDDFSKNNEVTRILESVRKDIPGLVRRLFKSQTGPRQDENTVITSSIPFQGGWHAPQDTAPVFSDTGEYRRAARWWLSLYDQEVTESVAERCYVGRSSSKVGGRVYLQARGYSLHKETRGAMRNIADHVFQRLRSMSDSGALTLKVLRDSTPPDYVKQCALDYMFHAAGRSDGRLVWSYKGSGRSEASRRGWIGLRERKREALERSMEKSHRTENMDEIDSETK</sequence>
<feature type="region of interest" description="Disordered" evidence="1">
    <location>
        <begin position="170"/>
        <end position="218"/>
    </location>
</feature>
<feature type="region of interest" description="Disordered" evidence="1">
    <location>
        <begin position="1"/>
        <end position="24"/>
    </location>
</feature>
<feature type="compositionally biased region" description="Low complexity" evidence="1">
    <location>
        <begin position="195"/>
        <end position="208"/>
    </location>
</feature>
<proteinExistence type="predicted"/>
<reference evidence="2 3" key="1">
    <citation type="journal article" date="2024" name="bioRxiv">
        <title>Comparative genomics of Cryptococcus and Kwoniella reveals pathogenesis evolution and contrasting karyotype dynamics via intercentromeric recombination or chromosome fusion.</title>
        <authorList>
            <person name="Coelho M.A."/>
            <person name="David-Palma M."/>
            <person name="Shea T."/>
            <person name="Bowers K."/>
            <person name="McGinley-Smith S."/>
            <person name="Mohammad A.W."/>
            <person name="Gnirke A."/>
            <person name="Yurkov A.M."/>
            <person name="Nowrousian M."/>
            <person name="Sun S."/>
            <person name="Cuomo C.A."/>
            <person name="Heitman J."/>
        </authorList>
    </citation>
    <scope>NUCLEOTIDE SEQUENCE [LARGE SCALE GENOMIC DNA]</scope>
    <source>
        <strain evidence="2 3">CBS 13917</strain>
    </source>
</reference>
<accession>A0AAW0Z0K8</accession>
<evidence type="ECO:0000313" key="3">
    <source>
        <dbReference type="Proteomes" id="UP001388673"/>
    </source>
</evidence>
<dbReference type="RefSeq" id="XP_066803732.1">
    <property type="nucleotide sequence ID" value="XM_066946231.1"/>
</dbReference>
<dbReference type="Proteomes" id="UP001388673">
    <property type="component" value="Unassembled WGS sequence"/>
</dbReference>
<dbReference type="KEGG" id="kne:92180380"/>
<evidence type="ECO:0000256" key="1">
    <source>
        <dbReference type="SAM" id="MobiDB-lite"/>
    </source>
</evidence>
<keyword evidence="3" id="KW-1185">Reference proteome</keyword>
<protein>
    <submittedName>
        <fullName evidence="2">Uncharacterized protein</fullName>
    </submittedName>
</protein>
<feature type="region of interest" description="Disordered" evidence="1">
    <location>
        <begin position="81"/>
        <end position="111"/>
    </location>
</feature>
<dbReference type="AlphaFoldDB" id="A0AAW0Z0K8"/>